<dbReference type="eggNOG" id="COG1305">
    <property type="taxonomic scope" value="Bacteria"/>
</dbReference>
<feature type="transmembrane region" description="Helical" evidence="2">
    <location>
        <begin position="1027"/>
        <end position="1046"/>
    </location>
</feature>
<keyword evidence="2" id="KW-0812">Transmembrane</keyword>
<evidence type="ECO:0000256" key="1">
    <source>
        <dbReference type="SAM" id="MobiDB-lite"/>
    </source>
</evidence>
<reference evidence="4 5" key="1">
    <citation type="journal article" date="2008" name="J. Bacteriol.">
        <title>Insights into plant cell wall degradation from the genome sequence of the soil bacterium Cellvibrio japonicus.</title>
        <authorList>
            <person name="Deboy R.T."/>
            <person name="Mongodin E.F."/>
            <person name="Fouts D.E."/>
            <person name="Tailford L.E."/>
            <person name="Khouri H."/>
            <person name="Emerson J.B."/>
            <person name="Mohamoud Y."/>
            <person name="Watkins K."/>
            <person name="Henrissat B."/>
            <person name="Gilbert H.J."/>
            <person name="Nelson K.E."/>
        </authorList>
    </citation>
    <scope>NUCLEOTIDE SEQUENCE [LARGE SCALE GENOMIC DNA]</scope>
    <source>
        <strain evidence="4 5">Ueda107</strain>
    </source>
</reference>
<dbReference type="KEGG" id="cja:CJA_0976"/>
<feature type="region of interest" description="Disordered" evidence="1">
    <location>
        <begin position="221"/>
        <end position="249"/>
    </location>
</feature>
<dbReference type="Gene3D" id="3.10.620.30">
    <property type="match status" value="1"/>
</dbReference>
<evidence type="ECO:0000313" key="5">
    <source>
        <dbReference type="Proteomes" id="UP000001036"/>
    </source>
</evidence>
<proteinExistence type="predicted"/>
<dbReference type="STRING" id="498211.CJA_0976"/>
<feature type="transmembrane region" description="Helical" evidence="2">
    <location>
        <begin position="1004"/>
        <end position="1021"/>
    </location>
</feature>
<dbReference type="InterPro" id="IPR002931">
    <property type="entry name" value="Transglutaminase-like"/>
</dbReference>
<dbReference type="PANTHER" id="PTHR33490">
    <property type="entry name" value="BLR5614 PROTEIN-RELATED"/>
    <property type="match status" value="1"/>
</dbReference>
<sequence length="1053" mass="114413">MLTVRPKVNTMTQGIQTITMDSFRGGFFTRAIATLTLFFFTFVFYANPVAAAVANELNNEDQREAALEAAIETTPEKKLSHRLAKLRDKIVLELPQAIAQRDAEQNWFQRAFASIFSDGPLTSSELTELQSLKASIDDAYQEAITAFETEAAQFEQDATAAGNELSADVKQLIQSRHAEALEHIKNRYAQTQQQLTVLINAQSASAQEQALEQLNQSLEQEQFKPTHTPATPDSLPWKAPDESVREPVDNPQDLQVNLGINPYAKYAQLAQAGDTDPGLIAQAMANAANAELQAALTENIEVQLTPEIRALAAELNNNSIEIYTWVHNNIRYIPSHGSIQGAQHTLETKQGNAIDTASLLIALLRAANIPARYAYGTVEMPAEKVMNWVGGAQVPEAAQGILGMGGVPTIGIIEGGKIAKFKLEHVWVEAYVDYFPSRGMVEKVGDSWIPMDASFKQYDFTEGMNVAEQMPFDTEALVNTIQNKAIVNEEEGWIQSVPHADIEIQFAQFQEQLKSYIENQNPEATLGDVLGLQKIKILPPRPLAAGLPYNRIITSQTFSEVPNNLRHKFKYTLATENYGYSDSPFITIEEPTVKLAGKTLALSFKPTAKSDEDIIKAAIPTPDENGSVDPKKLPKTLPGYLINMTAEFTVNGEVVHSGVAGKMGGELYETMGLWSPKDSWESSVNHPIIGEYRAIGLNLQGIATHQVAKLKQDLENVKNKLQGSDADQLNSISRHELLGNLLFGTVLNYFALNDLQDRLAAQNSNMLTYRLPSYGTFSTVVSPQYWFGIPRNVGVGGLNMDIDHVKQHRVSKSNNNLDAITFSKNVGSRWSAMEHLVPEQMFGAESNNVQGVSAIKALTVASNQGQKIWTISKSNLGIALNRININAAAKNDIRNAVNAGKIATVHEGRVSVGNWIGEGYTLIDPKTGAGAYMISGGANGGFLSDEWSSYLTIGGLLIGVAGLLFTAPLLIFASAIISLVLALDGFLKFEEQIEGTKCENSGALELYAGLVIGAAILGFLLAGLAGFAILAWIGFLGGGAIAGSFLPKKGICT</sequence>
<keyword evidence="5" id="KW-1185">Reference proteome</keyword>
<feature type="compositionally biased region" description="Basic and acidic residues" evidence="1">
    <location>
        <begin position="239"/>
        <end position="248"/>
    </location>
</feature>
<feature type="domain" description="Transglutaminase-like" evidence="3">
    <location>
        <begin position="318"/>
        <end position="453"/>
    </location>
</feature>
<name>B3PLF2_CELJU</name>
<keyword evidence="2" id="KW-1133">Transmembrane helix</keyword>
<dbReference type="Proteomes" id="UP000001036">
    <property type="component" value="Chromosome"/>
</dbReference>
<organism evidence="4 5">
    <name type="scientific">Cellvibrio japonicus (strain Ueda107)</name>
    <name type="common">Pseudomonas fluorescens subsp. cellulosa</name>
    <dbReference type="NCBI Taxonomy" id="498211"/>
    <lineage>
        <taxon>Bacteria</taxon>
        <taxon>Pseudomonadati</taxon>
        <taxon>Pseudomonadota</taxon>
        <taxon>Gammaproteobacteria</taxon>
        <taxon>Cellvibrionales</taxon>
        <taxon>Cellvibrionaceae</taxon>
        <taxon>Cellvibrio</taxon>
    </lineage>
</organism>
<feature type="transmembrane region" description="Helical" evidence="2">
    <location>
        <begin position="950"/>
        <end position="983"/>
    </location>
</feature>
<accession>B3PLF2</accession>
<dbReference type="HOGENOM" id="CLU_010639_0_0_6"/>
<evidence type="ECO:0000313" key="4">
    <source>
        <dbReference type="EMBL" id="ACE84635.1"/>
    </source>
</evidence>
<dbReference type="AlphaFoldDB" id="B3PLF2"/>
<feature type="transmembrane region" description="Helical" evidence="2">
    <location>
        <begin position="27"/>
        <end position="46"/>
    </location>
</feature>
<gene>
    <name evidence="4" type="ordered locus">CJA_0976</name>
</gene>
<dbReference type="Pfam" id="PF01841">
    <property type="entry name" value="Transglut_core"/>
    <property type="match status" value="1"/>
</dbReference>
<evidence type="ECO:0000259" key="3">
    <source>
        <dbReference type="Pfam" id="PF01841"/>
    </source>
</evidence>
<evidence type="ECO:0000256" key="2">
    <source>
        <dbReference type="SAM" id="Phobius"/>
    </source>
</evidence>
<dbReference type="SUPFAM" id="SSF54001">
    <property type="entry name" value="Cysteine proteinases"/>
    <property type="match status" value="1"/>
</dbReference>
<protein>
    <recommendedName>
        <fullName evidence="3">Transglutaminase-like domain-containing protein</fullName>
    </recommendedName>
</protein>
<dbReference type="EMBL" id="CP000934">
    <property type="protein sequence ID" value="ACE84635.1"/>
    <property type="molecule type" value="Genomic_DNA"/>
</dbReference>
<keyword evidence="2" id="KW-0472">Membrane</keyword>
<dbReference type="PANTHER" id="PTHR33490:SF3">
    <property type="entry name" value="CONSERVED INTEGRAL MEMBRANE PROTEIN"/>
    <property type="match status" value="1"/>
</dbReference>
<dbReference type="InterPro" id="IPR038765">
    <property type="entry name" value="Papain-like_cys_pep_sf"/>
</dbReference>